<proteinExistence type="predicted"/>
<evidence type="ECO:0000256" key="1">
    <source>
        <dbReference type="SAM" id="SignalP"/>
    </source>
</evidence>
<keyword evidence="1" id="KW-0732">Signal</keyword>
<keyword evidence="3" id="KW-1185">Reference proteome</keyword>
<name>A0ABP3Q6U0_9PROT</name>
<evidence type="ECO:0000313" key="3">
    <source>
        <dbReference type="Proteomes" id="UP001499951"/>
    </source>
</evidence>
<dbReference type="EMBL" id="BAAADD010000010">
    <property type="protein sequence ID" value="GAA0584067.1"/>
    <property type="molecule type" value="Genomic_DNA"/>
</dbReference>
<accession>A0ABP3Q6U0</accession>
<dbReference type="RefSeq" id="WP_166937065.1">
    <property type="nucleotide sequence ID" value="NZ_BAAADD010000010.1"/>
</dbReference>
<evidence type="ECO:0008006" key="4">
    <source>
        <dbReference type="Google" id="ProtNLM"/>
    </source>
</evidence>
<dbReference type="PROSITE" id="PS51257">
    <property type="entry name" value="PROKAR_LIPOPROTEIN"/>
    <property type="match status" value="1"/>
</dbReference>
<evidence type="ECO:0000313" key="2">
    <source>
        <dbReference type="EMBL" id="GAA0584067.1"/>
    </source>
</evidence>
<protein>
    <recommendedName>
        <fullName evidence="4">Lipoprotein</fullName>
    </recommendedName>
</protein>
<reference evidence="3" key="1">
    <citation type="journal article" date="2019" name="Int. J. Syst. Evol. Microbiol.">
        <title>The Global Catalogue of Microorganisms (GCM) 10K type strain sequencing project: providing services to taxonomists for standard genome sequencing and annotation.</title>
        <authorList>
            <consortium name="The Broad Institute Genomics Platform"/>
            <consortium name="The Broad Institute Genome Sequencing Center for Infectious Disease"/>
            <person name="Wu L."/>
            <person name="Ma J."/>
        </authorList>
    </citation>
    <scope>NUCLEOTIDE SEQUENCE [LARGE SCALE GENOMIC DNA]</scope>
    <source>
        <strain evidence="3">JCM 15089</strain>
    </source>
</reference>
<feature type="chain" id="PRO_5047397128" description="Lipoprotein" evidence="1">
    <location>
        <begin position="21"/>
        <end position="94"/>
    </location>
</feature>
<feature type="signal peptide" evidence="1">
    <location>
        <begin position="1"/>
        <end position="20"/>
    </location>
</feature>
<organism evidence="2 3">
    <name type="scientific">Rhizomicrobium electricum</name>
    <dbReference type="NCBI Taxonomy" id="480070"/>
    <lineage>
        <taxon>Bacteria</taxon>
        <taxon>Pseudomonadati</taxon>
        <taxon>Pseudomonadota</taxon>
        <taxon>Alphaproteobacteria</taxon>
        <taxon>Micropepsales</taxon>
        <taxon>Micropepsaceae</taxon>
        <taxon>Rhizomicrobium</taxon>
    </lineage>
</organism>
<gene>
    <name evidence="2" type="ORF">GCM10008942_36260</name>
</gene>
<dbReference type="Proteomes" id="UP001499951">
    <property type="component" value="Unassembled WGS sequence"/>
</dbReference>
<sequence length="94" mass="9475">MKKVVVAMAAGALVAGCANGPGTGAVVRDEETAIRIGVAECMAGPPPRKELHAKYSAGVWRVWWGGDKSGKTFAIMVNVDAATGAAGNCTVGTS</sequence>
<comment type="caution">
    <text evidence="2">The sequence shown here is derived from an EMBL/GenBank/DDBJ whole genome shotgun (WGS) entry which is preliminary data.</text>
</comment>